<keyword evidence="7" id="KW-0503">Monooxygenase</keyword>
<proteinExistence type="inferred from homology"/>
<dbReference type="STRING" id="306901.Q2H7D7"/>
<dbReference type="InParanoid" id="Q2H7D7"/>
<comment type="catalytic activity">
    <reaction evidence="10">
        <text>L-tyrosine + O2 = L-dopaquinone + H2O</text>
        <dbReference type="Rhea" id="RHEA:18117"/>
        <dbReference type="ChEBI" id="CHEBI:15377"/>
        <dbReference type="ChEBI" id="CHEBI:15379"/>
        <dbReference type="ChEBI" id="CHEBI:57924"/>
        <dbReference type="ChEBI" id="CHEBI:58315"/>
        <dbReference type="EC" id="1.14.18.1"/>
    </reaction>
</comment>
<dbReference type="PANTHER" id="PTHR11474:SF76">
    <property type="entry name" value="SHKT DOMAIN-CONTAINING PROTEIN"/>
    <property type="match status" value="1"/>
</dbReference>
<dbReference type="GO" id="GO:0004503">
    <property type="term" value="F:tyrosinase activity"/>
    <property type="evidence" value="ECO:0007669"/>
    <property type="project" value="UniProtKB-EC"/>
</dbReference>
<dbReference type="InterPro" id="IPR050316">
    <property type="entry name" value="Tyrosinase/Hemocyanin"/>
</dbReference>
<evidence type="ECO:0000256" key="1">
    <source>
        <dbReference type="ARBA" id="ARBA00001973"/>
    </source>
</evidence>
<dbReference type="GO" id="GO:0046872">
    <property type="term" value="F:metal ion binding"/>
    <property type="evidence" value="ECO:0007669"/>
    <property type="project" value="UniProtKB-KW"/>
</dbReference>
<dbReference type="RefSeq" id="XP_001221523.1">
    <property type="nucleotide sequence ID" value="XM_001221522.1"/>
</dbReference>
<evidence type="ECO:0000256" key="8">
    <source>
        <dbReference type="ARBA" id="ARBA00023101"/>
    </source>
</evidence>
<dbReference type="SUPFAM" id="SSF48056">
    <property type="entry name" value="Di-copper centre-containing domain"/>
    <property type="match status" value="1"/>
</dbReference>
<dbReference type="PANTHER" id="PTHR11474">
    <property type="entry name" value="TYROSINASE FAMILY MEMBER"/>
    <property type="match status" value="1"/>
</dbReference>
<dbReference type="PRINTS" id="PR00092">
    <property type="entry name" value="TYROSINASE"/>
</dbReference>
<name>Q2H7D7_CHAGB</name>
<evidence type="ECO:0000256" key="5">
    <source>
        <dbReference type="ARBA" id="ARBA00023002"/>
    </source>
</evidence>
<dbReference type="EC" id="1.14.18.1" evidence="3"/>
<evidence type="ECO:0000256" key="2">
    <source>
        <dbReference type="ARBA" id="ARBA00009928"/>
    </source>
</evidence>
<evidence type="ECO:0000256" key="10">
    <source>
        <dbReference type="ARBA" id="ARBA00048881"/>
    </source>
</evidence>
<evidence type="ECO:0000256" key="7">
    <source>
        <dbReference type="ARBA" id="ARBA00023033"/>
    </source>
</evidence>
<evidence type="ECO:0000256" key="3">
    <source>
        <dbReference type="ARBA" id="ARBA00011906"/>
    </source>
</evidence>
<dbReference type="Pfam" id="PF00264">
    <property type="entry name" value="Tyrosinase"/>
    <property type="match status" value="1"/>
</dbReference>
<feature type="domain" description="Tyrosinase copper-binding" evidence="11">
    <location>
        <begin position="96"/>
        <end position="113"/>
    </location>
</feature>
<dbReference type="GO" id="GO:0042438">
    <property type="term" value="P:melanin biosynthetic process"/>
    <property type="evidence" value="ECO:0007669"/>
    <property type="project" value="UniProtKB-KW"/>
</dbReference>
<keyword evidence="5" id="KW-0560">Oxidoreductase</keyword>
<gene>
    <name evidence="13" type="ORF">CHGG_05428</name>
</gene>
<dbReference type="AlphaFoldDB" id="Q2H7D7"/>
<dbReference type="PROSITE" id="PS00497">
    <property type="entry name" value="TYROSINASE_1"/>
    <property type="match status" value="1"/>
</dbReference>
<dbReference type="Pfam" id="PF18132">
    <property type="entry name" value="Tyrosinase_C"/>
    <property type="match status" value="1"/>
</dbReference>
<feature type="domain" description="Tyrosinase copper-binding" evidence="12">
    <location>
        <begin position="359"/>
        <end position="370"/>
    </location>
</feature>
<evidence type="ECO:0000256" key="4">
    <source>
        <dbReference type="ARBA" id="ARBA00022723"/>
    </source>
</evidence>
<keyword evidence="4" id="KW-0479">Metal-binding</keyword>
<dbReference type="Proteomes" id="UP000001056">
    <property type="component" value="Unassembled WGS sequence"/>
</dbReference>
<organism evidence="13 14">
    <name type="scientific">Chaetomium globosum (strain ATCC 6205 / CBS 148.51 / DSM 1962 / NBRC 6347 / NRRL 1970)</name>
    <name type="common">Soil fungus</name>
    <dbReference type="NCBI Taxonomy" id="306901"/>
    <lineage>
        <taxon>Eukaryota</taxon>
        <taxon>Fungi</taxon>
        <taxon>Dikarya</taxon>
        <taxon>Ascomycota</taxon>
        <taxon>Pezizomycotina</taxon>
        <taxon>Sordariomycetes</taxon>
        <taxon>Sordariomycetidae</taxon>
        <taxon>Sordariales</taxon>
        <taxon>Chaetomiaceae</taxon>
        <taxon>Chaetomium</taxon>
    </lineage>
</organism>
<accession>Q2H7D7</accession>
<dbReference type="Gene3D" id="2.60.310.20">
    <property type="match status" value="1"/>
</dbReference>
<dbReference type="HOGENOM" id="CLU_013691_1_2_1"/>
<dbReference type="InterPro" id="IPR041640">
    <property type="entry name" value="Tyrosinase_C"/>
</dbReference>
<comment type="cofactor">
    <cofactor evidence="1">
        <name>Cu(2+)</name>
        <dbReference type="ChEBI" id="CHEBI:29036"/>
    </cofactor>
</comment>
<dbReference type="VEuPathDB" id="FungiDB:CHGG_05428"/>
<keyword evidence="14" id="KW-1185">Reference proteome</keyword>
<reference evidence="14" key="1">
    <citation type="journal article" date="2015" name="Genome Announc.">
        <title>Draft genome sequence of the cellulolytic fungus Chaetomium globosum.</title>
        <authorList>
            <person name="Cuomo C.A."/>
            <person name="Untereiner W.A."/>
            <person name="Ma L.-J."/>
            <person name="Grabherr M."/>
            <person name="Birren B.W."/>
        </authorList>
    </citation>
    <scope>NUCLEOTIDE SEQUENCE [LARGE SCALE GENOMIC DNA]</scope>
    <source>
        <strain evidence="14">ATCC 6205 / CBS 148.51 / DSM 1962 / NBRC 6347 / NRRL 1970</strain>
    </source>
</reference>
<evidence type="ECO:0000259" key="11">
    <source>
        <dbReference type="PROSITE" id="PS00497"/>
    </source>
</evidence>
<dbReference type="EMBL" id="CH408031">
    <property type="protein sequence ID" value="EAQ88809.1"/>
    <property type="molecule type" value="Genomic_DNA"/>
</dbReference>
<keyword evidence="8" id="KW-0470">Melanin biosynthesis</keyword>
<dbReference type="InterPro" id="IPR008922">
    <property type="entry name" value="Di-copper_centre_dom_sf"/>
</dbReference>
<dbReference type="OMA" id="CTSVEAT"/>
<dbReference type="GeneID" id="4390848"/>
<evidence type="ECO:0000256" key="6">
    <source>
        <dbReference type="ARBA" id="ARBA00023008"/>
    </source>
</evidence>
<dbReference type="Gene3D" id="1.10.1280.10">
    <property type="entry name" value="Di-copper center containing domain from catechol oxidase"/>
    <property type="match status" value="1"/>
</dbReference>
<sequence length="699" mass="79097">MAPKSNDFYVLTGIKAGIIGEQVPLRLELDSWYPGKTHEHLIQNSLFLWALKLFEEKDPTQKLSFFQVAGIHGYPYQPWDEEEYTAAAGGAGYCTHNSILFPSWHRPYMLLYEQALYEIMTTEIIPKIPDEAAQQQWENAAATWRLPFWDWALKKARPEDSTDPGSTKLIYDVPVIVKYPKVDVLDYQKGAASLTVTIDNPMYKFTIPGTAPMGSYGINDIQAKTETGRFRTTPFSKSRSSSRWADFVPQQGEINSNWVDGTVNNALVAEALQTAPWYNSDADGVPLADMVYRLYQPEYIKSFAQFATTRLAGVKKDNSLSDPASYLNLEFIHNNIHNWTGGFGEHTGHMAEVPVAGFDPIFFMHHCNVDRQFALWQALNEENENNWFDNLDPPYHDDGTWTIAQQDVDTPQTALAPFHKNARGECFTSNDIRHWTTLGYSYPELQPWLDKYKGEDGKFDYAKYTADIQNQLRSLYQPPASPTLHESVKWDIIVNITYDRFAFDGIPYTIYLFVGDKTRYENYRDPVTGQPVPPHKNPQHVGFVYTFSNPVFGARASGRGCGKCETQAEQGRTLCRAQIPLTTALLARAQIDPHLAPELGNAPEGILPLPSLEKGTVDDYLGHFLHWNVTTSGGTDVEVPDENAFIEVAAYHRAARFDDLSSRYCVSNKLKVAVLEAHMEAQGDYQEWHATVSIKGYFN</sequence>
<dbReference type="InterPro" id="IPR002227">
    <property type="entry name" value="Tyrosinase_Cu-bd"/>
</dbReference>
<comment type="catalytic activity">
    <reaction evidence="9">
        <text>2 L-dopa + O2 = 2 L-dopaquinone + 2 H2O</text>
        <dbReference type="Rhea" id="RHEA:34287"/>
        <dbReference type="ChEBI" id="CHEBI:15377"/>
        <dbReference type="ChEBI" id="CHEBI:15379"/>
        <dbReference type="ChEBI" id="CHEBI:57504"/>
        <dbReference type="ChEBI" id="CHEBI:57924"/>
        <dbReference type="EC" id="1.14.18.1"/>
    </reaction>
</comment>
<comment type="similarity">
    <text evidence="2">Belongs to the tyrosinase family.</text>
</comment>
<dbReference type="eggNOG" id="ENOG502R1BY">
    <property type="taxonomic scope" value="Eukaryota"/>
</dbReference>
<evidence type="ECO:0000259" key="12">
    <source>
        <dbReference type="PROSITE" id="PS00498"/>
    </source>
</evidence>
<evidence type="ECO:0000256" key="9">
    <source>
        <dbReference type="ARBA" id="ARBA00048233"/>
    </source>
</evidence>
<protein>
    <recommendedName>
        <fullName evidence="3">tyrosinase</fullName>
        <ecNumber evidence="3">1.14.18.1</ecNumber>
    </recommendedName>
</protein>
<evidence type="ECO:0000313" key="14">
    <source>
        <dbReference type="Proteomes" id="UP000001056"/>
    </source>
</evidence>
<dbReference type="PROSITE" id="PS00498">
    <property type="entry name" value="TYROSINASE_2"/>
    <property type="match status" value="1"/>
</dbReference>
<evidence type="ECO:0000313" key="13">
    <source>
        <dbReference type="EMBL" id="EAQ88809.1"/>
    </source>
</evidence>
<dbReference type="OrthoDB" id="1658288at2759"/>
<keyword evidence="6" id="KW-0186">Copper</keyword>